<dbReference type="GO" id="GO:0016616">
    <property type="term" value="F:oxidoreductase activity, acting on the CH-OH group of donors, NAD or NADP as acceptor"/>
    <property type="evidence" value="ECO:0007669"/>
    <property type="project" value="InterPro"/>
</dbReference>
<dbReference type="InterPro" id="IPR014027">
    <property type="entry name" value="UDP-Glc/GDP-Man_DH_C"/>
</dbReference>
<dbReference type="InterPro" id="IPR014026">
    <property type="entry name" value="UDP-Glc/GDP-Man_DH_dimer"/>
</dbReference>
<dbReference type="GO" id="GO:0051287">
    <property type="term" value="F:NAD binding"/>
    <property type="evidence" value="ECO:0007669"/>
    <property type="project" value="InterPro"/>
</dbReference>
<sequence>MFEELKSKQKAISVTGLGYVGLPLALEFAKHFKVIGFDINEERIAMMRQHIDPSKELSAASFEGCDIKFTTQAEDLKNAHFHIIGVPTDIDDHKVPDLLPLLKASASVGRALKKGDYVVYESTVYPGCTEEDCLEVLEKESGLKGGIDFSYGYSPERIVPGDKIRTLTNILKIVSGNDEEALEEISKVYGKIITAGLYKAPSIKVAEAAKVIENTQRDINISLMNELAIIFDKMGIDTREVIEAAGTKWNFHKYYPGLVGGHCISVDPFYLMHKARELGYEPQVIAAGRRVNDYMPHFIAKKLVQALIEAGKNPGECKVLVMGITFKEDVSDIRNSKVVDLIHELEDYSVSIDVIDPHASIEEVKHTYGIDLKRDPIGIYDAVVIAVGHREYATTGIHYLRKLSIGELILIDIKGVVPGKEIKRYITL</sequence>
<evidence type="ECO:0000256" key="2">
    <source>
        <dbReference type="ARBA" id="ARBA00023002"/>
    </source>
</evidence>
<organism evidence="6 7">
    <name type="scientific">Candidatus Opimibacter skivensis</name>
    <dbReference type="NCBI Taxonomy" id="2982028"/>
    <lineage>
        <taxon>Bacteria</taxon>
        <taxon>Pseudomonadati</taxon>
        <taxon>Bacteroidota</taxon>
        <taxon>Saprospiria</taxon>
        <taxon>Saprospirales</taxon>
        <taxon>Saprospiraceae</taxon>
        <taxon>Candidatus Opimibacter</taxon>
    </lineage>
</organism>
<dbReference type="Pfam" id="PF00984">
    <property type="entry name" value="UDPG_MGDP_dh"/>
    <property type="match status" value="1"/>
</dbReference>
<evidence type="ECO:0000256" key="1">
    <source>
        <dbReference type="ARBA" id="ARBA00006601"/>
    </source>
</evidence>
<dbReference type="SUPFAM" id="SSF51735">
    <property type="entry name" value="NAD(P)-binding Rossmann-fold domains"/>
    <property type="match status" value="1"/>
</dbReference>
<name>A0A9D7SUK2_9BACT</name>
<dbReference type="Pfam" id="PF03720">
    <property type="entry name" value="UDPG_MGDP_dh_C"/>
    <property type="match status" value="1"/>
</dbReference>
<dbReference type="Pfam" id="PF03721">
    <property type="entry name" value="UDPG_MGDP_dh_N"/>
    <property type="match status" value="1"/>
</dbReference>
<gene>
    <name evidence="6" type="ORF">IPP15_13940</name>
</gene>
<comment type="similarity">
    <text evidence="1 4">Belongs to the UDP-glucose/GDP-mannose dehydrogenase family.</text>
</comment>
<accession>A0A9D7SUK2</accession>
<dbReference type="InterPro" id="IPR036291">
    <property type="entry name" value="NAD(P)-bd_dom_sf"/>
</dbReference>
<feature type="domain" description="UDP-glucose/GDP-mannose dehydrogenase C-terminal" evidence="5">
    <location>
        <begin position="320"/>
        <end position="419"/>
    </location>
</feature>
<keyword evidence="2" id="KW-0560">Oxidoreductase</keyword>
<dbReference type="InterPro" id="IPR036220">
    <property type="entry name" value="UDP-Glc/GDP-Man_DH_C_sf"/>
</dbReference>
<dbReference type="NCBIfam" id="TIGR03026">
    <property type="entry name" value="NDP-sugDHase"/>
    <property type="match status" value="1"/>
</dbReference>
<dbReference type="PANTHER" id="PTHR43491:SF2">
    <property type="entry name" value="UDP-N-ACETYL-D-MANNOSAMINE DEHYDROGENASE"/>
    <property type="match status" value="1"/>
</dbReference>
<dbReference type="EMBL" id="JADKGY010000020">
    <property type="protein sequence ID" value="MBK9983463.1"/>
    <property type="molecule type" value="Genomic_DNA"/>
</dbReference>
<evidence type="ECO:0000259" key="5">
    <source>
        <dbReference type="SMART" id="SM00984"/>
    </source>
</evidence>
<dbReference type="Proteomes" id="UP000808337">
    <property type="component" value="Unassembled WGS sequence"/>
</dbReference>
<dbReference type="InterPro" id="IPR017476">
    <property type="entry name" value="UDP-Glc/GDP-Man"/>
</dbReference>
<reference evidence="6 7" key="1">
    <citation type="submission" date="2020-10" db="EMBL/GenBank/DDBJ databases">
        <title>Connecting structure to function with the recovery of over 1000 high-quality activated sludge metagenome-assembled genomes encoding full-length rRNA genes using long-read sequencing.</title>
        <authorList>
            <person name="Singleton C.M."/>
            <person name="Petriglieri F."/>
            <person name="Kristensen J.M."/>
            <person name="Kirkegaard R.H."/>
            <person name="Michaelsen T.Y."/>
            <person name="Andersen M.H."/>
            <person name="Karst S.M."/>
            <person name="Dueholm M.S."/>
            <person name="Nielsen P.H."/>
            <person name="Albertsen M."/>
        </authorList>
    </citation>
    <scope>NUCLEOTIDE SEQUENCE [LARGE SCALE GENOMIC DNA]</scope>
    <source>
        <strain evidence="6">Ribe_18-Q3-R11-54_MAXAC.273</strain>
    </source>
</reference>
<dbReference type="PIRSF" id="PIRSF000124">
    <property type="entry name" value="UDPglc_GDPman_dh"/>
    <property type="match status" value="1"/>
</dbReference>
<dbReference type="GO" id="GO:0016628">
    <property type="term" value="F:oxidoreductase activity, acting on the CH-CH group of donors, NAD or NADP as acceptor"/>
    <property type="evidence" value="ECO:0007669"/>
    <property type="project" value="InterPro"/>
</dbReference>
<proteinExistence type="inferred from homology"/>
<protein>
    <submittedName>
        <fullName evidence="6">Nucleotide sugar dehydrogenase</fullName>
    </submittedName>
</protein>
<dbReference type="PIRSF" id="PIRSF500136">
    <property type="entry name" value="UDP_ManNAc_DH"/>
    <property type="match status" value="1"/>
</dbReference>
<dbReference type="AlphaFoldDB" id="A0A9D7SUK2"/>
<dbReference type="SUPFAM" id="SSF48179">
    <property type="entry name" value="6-phosphogluconate dehydrogenase C-terminal domain-like"/>
    <property type="match status" value="1"/>
</dbReference>
<evidence type="ECO:0000313" key="6">
    <source>
        <dbReference type="EMBL" id="MBK9983463.1"/>
    </source>
</evidence>
<dbReference type="InterPro" id="IPR028359">
    <property type="entry name" value="UDP_ManNAc/GlcNAc_DH"/>
</dbReference>
<evidence type="ECO:0000256" key="4">
    <source>
        <dbReference type="PIRNR" id="PIRNR000124"/>
    </source>
</evidence>
<dbReference type="PANTHER" id="PTHR43491">
    <property type="entry name" value="UDP-N-ACETYL-D-MANNOSAMINE DEHYDROGENASE"/>
    <property type="match status" value="1"/>
</dbReference>
<keyword evidence="3" id="KW-0520">NAD</keyword>
<dbReference type="InterPro" id="IPR001732">
    <property type="entry name" value="UDP-Glc/GDP-Man_DH_N"/>
</dbReference>
<dbReference type="SMART" id="SM00984">
    <property type="entry name" value="UDPG_MGDP_dh_C"/>
    <property type="match status" value="1"/>
</dbReference>
<dbReference type="Gene3D" id="3.40.50.720">
    <property type="entry name" value="NAD(P)-binding Rossmann-like Domain"/>
    <property type="match status" value="2"/>
</dbReference>
<evidence type="ECO:0000256" key="3">
    <source>
        <dbReference type="ARBA" id="ARBA00023027"/>
    </source>
</evidence>
<comment type="caution">
    <text evidence="6">The sequence shown here is derived from an EMBL/GenBank/DDBJ whole genome shotgun (WGS) entry which is preliminary data.</text>
</comment>
<dbReference type="SUPFAM" id="SSF52413">
    <property type="entry name" value="UDP-glucose/GDP-mannose dehydrogenase C-terminal domain"/>
    <property type="match status" value="1"/>
</dbReference>
<dbReference type="GO" id="GO:0000271">
    <property type="term" value="P:polysaccharide biosynthetic process"/>
    <property type="evidence" value="ECO:0007669"/>
    <property type="project" value="InterPro"/>
</dbReference>
<evidence type="ECO:0000313" key="7">
    <source>
        <dbReference type="Proteomes" id="UP000808337"/>
    </source>
</evidence>
<dbReference type="InterPro" id="IPR008927">
    <property type="entry name" value="6-PGluconate_DH-like_C_sf"/>
</dbReference>